<proteinExistence type="predicted"/>
<dbReference type="InterPro" id="IPR028098">
    <property type="entry name" value="Glyco_trans_4-like_N"/>
</dbReference>
<protein>
    <submittedName>
        <fullName evidence="3">Glycosyltransferase family 4 protein</fullName>
    </submittedName>
</protein>
<dbReference type="CDD" id="cd03798">
    <property type="entry name" value="GT4_WlbH-like"/>
    <property type="match status" value="1"/>
</dbReference>
<evidence type="ECO:0000259" key="2">
    <source>
        <dbReference type="Pfam" id="PF13439"/>
    </source>
</evidence>
<dbReference type="GO" id="GO:0016757">
    <property type="term" value="F:glycosyltransferase activity"/>
    <property type="evidence" value="ECO:0007669"/>
    <property type="project" value="InterPro"/>
</dbReference>
<dbReference type="EMBL" id="JACEIQ010000021">
    <property type="protein sequence ID" value="MBA4495984.1"/>
    <property type="molecule type" value="Genomic_DNA"/>
</dbReference>
<feature type="domain" description="Glycosyl transferase family 1" evidence="1">
    <location>
        <begin position="204"/>
        <end position="371"/>
    </location>
</feature>
<dbReference type="SUPFAM" id="SSF53756">
    <property type="entry name" value="UDP-Glycosyltransferase/glycogen phosphorylase"/>
    <property type="match status" value="1"/>
</dbReference>
<reference evidence="3 4" key="1">
    <citation type="submission" date="2020-07" db="EMBL/GenBank/DDBJ databases">
        <authorList>
            <person name="Feng H."/>
        </authorList>
    </citation>
    <scope>NUCLEOTIDE SEQUENCE [LARGE SCALE GENOMIC DNA]</scope>
    <source>
        <strain evidence="4">s-10</strain>
    </source>
</reference>
<feature type="domain" description="Glycosyltransferase subfamily 4-like N-terminal" evidence="2">
    <location>
        <begin position="22"/>
        <end position="198"/>
    </location>
</feature>
<evidence type="ECO:0000259" key="1">
    <source>
        <dbReference type="Pfam" id="PF00534"/>
    </source>
</evidence>
<name>A0A7W1WTY0_9BACL</name>
<dbReference type="AlphaFoldDB" id="A0A7W1WTY0"/>
<comment type="caution">
    <text evidence="3">The sequence shown here is derived from an EMBL/GenBank/DDBJ whole genome shotgun (WGS) entry which is preliminary data.</text>
</comment>
<evidence type="ECO:0000313" key="4">
    <source>
        <dbReference type="Proteomes" id="UP000535491"/>
    </source>
</evidence>
<dbReference type="Pfam" id="PF13439">
    <property type="entry name" value="Glyco_transf_4"/>
    <property type="match status" value="1"/>
</dbReference>
<organism evidence="3 4">
    <name type="scientific">Paenactinomyces guangxiensis</name>
    <dbReference type="NCBI Taxonomy" id="1490290"/>
    <lineage>
        <taxon>Bacteria</taxon>
        <taxon>Bacillati</taxon>
        <taxon>Bacillota</taxon>
        <taxon>Bacilli</taxon>
        <taxon>Bacillales</taxon>
        <taxon>Thermoactinomycetaceae</taxon>
        <taxon>Paenactinomyces</taxon>
    </lineage>
</organism>
<accession>A0A7W1WTY0</accession>
<dbReference type="Pfam" id="PF00534">
    <property type="entry name" value="Glycos_transf_1"/>
    <property type="match status" value="1"/>
</dbReference>
<dbReference type="RefSeq" id="WP_181753985.1">
    <property type="nucleotide sequence ID" value="NZ_JACEIQ010000021.1"/>
</dbReference>
<dbReference type="PANTHER" id="PTHR45947:SF15">
    <property type="entry name" value="TEICHURONIC ACID BIOSYNTHESIS GLYCOSYLTRANSFERASE TUAC-RELATED"/>
    <property type="match status" value="1"/>
</dbReference>
<dbReference type="PANTHER" id="PTHR45947">
    <property type="entry name" value="SULFOQUINOVOSYL TRANSFERASE SQD2"/>
    <property type="match status" value="1"/>
</dbReference>
<gene>
    <name evidence="3" type="ORF">H1191_16965</name>
</gene>
<dbReference type="Proteomes" id="UP000535491">
    <property type="component" value="Unassembled WGS sequence"/>
</dbReference>
<evidence type="ECO:0000313" key="3">
    <source>
        <dbReference type="EMBL" id="MBA4495984.1"/>
    </source>
</evidence>
<keyword evidence="3" id="KW-0808">Transferase</keyword>
<keyword evidence="4" id="KW-1185">Reference proteome</keyword>
<sequence length="400" mass="44704">MSLHVLVISHMYPNPVNSMSGIFVHNQMKALKEAGVRIQVVSPIPFFPLYPKWKGYRHLPRQTVLDGITVHYVPTLMFPRGMFFSAYGHLYWRSIKRVIAEIRRDFPFDLIHCHTIYPDGYAGARLKNDFGVPVISTIHGSDIMLYPRKNSSVRQKTVEALRENDQIITVSERLLTEAVSMTPGIEVQTVYNGFDPARFYPVEQKKAQEQLGIPLTGKKLLFVGNLLPVKAVHDLLSAFAAVAAQAEDVHLYLVGDGPLRSSLHNQAAQLGLLQRVTFMGRRPYEEIPAWINSADAVVLSSLSEGLPSILLETMGCGKAMVATDVGGISEILRDGETGFLVQPGKPEQLSRCLGKILVEQTELLKTMGEKALSVSKQLTWQQNAQNTRVLYDRVLKRKSL</sequence>
<dbReference type="InterPro" id="IPR050194">
    <property type="entry name" value="Glycosyltransferase_grp1"/>
</dbReference>
<dbReference type="Gene3D" id="3.40.50.2000">
    <property type="entry name" value="Glycogen Phosphorylase B"/>
    <property type="match status" value="2"/>
</dbReference>
<dbReference type="InterPro" id="IPR001296">
    <property type="entry name" value="Glyco_trans_1"/>
</dbReference>